<dbReference type="AlphaFoldDB" id="A0A852YFE9"/>
<proteinExistence type="predicted"/>
<keyword evidence="3" id="KW-1185">Reference proteome</keyword>
<sequence length="81" mass="9467">MPMNSTVPDTVAGRIRYYFTPWWRTVWFIGSIVWCIAATVIFNVNHYEPSWLGPASVVPILAFVLVMFIPHKMPQSRQRRD</sequence>
<dbReference type="RefSeq" id="WP_179568592.1">
    <property type="nucleotide sequence ID" value="NZ_JACBZY010000001.1"/>
</dbReference>
<name>A0A852YFE9_9MICO</name>
<keyword evidence="1" id="KW-0472">Membrane</keyword>
<dbReference type="Proteomes" id="UP000553888">
    <property type="component" value="Unassembled WGS sequence"/>
</dbReference>
<reference evidence="2 3" key="1">
    <citation type="submission" date="2020-07" db="EMBL/GenBank/DDBJ databases">
        <title>Sequencing the genomes of 1000 actinobacteria strains.</title>
        <authorList>
            <person name="Klenk H.-P."/>
        </authorList>
    </citation>
    <scope>NUCLEOTIDE SEQUENCE [LARGE SCALE GENOMIC DNA]</scope>
    <source>
        <strain evidence="2 3">DSM 23141</strain>
    </source>
</reference>
<keyword evidence="1" id="KW-1133">Transmembrane helix</keyword>
<gene>
    <name evidence="2" type="ORF">BJ979_002650</name>
</gene>
<dbReference type="EMBL" id="JACBZY010000001">
    <property type="protein sequence ID" value="NYH00025.1"/>
    <property type="molecule type" value="Genomic_DNA"/>
</dbReference>
<evidence type="ECO:0000256" key="1">
    <source>
        <dbReference type="SAM" id="Phobius"/>
    </source>
</evidence>
<protein>
    <submittedName>
        <fullName evidence="2">Peptidoglycan/LPS O-acetylase OafA/YrhL</fullName>
    </submittedName>
</protein>
<feature type="transmembrane region" description="Helical" evidence="1">
    <location>
        <begin position="26"/>
        <end position="45"/>
    </location>
</feature>
<organism evidence="2 3">
    <name type="scientific">Schumannella luteola</name>
    <dbReference type="NCBI Taxonomy" id="472059"/>
    <lineage>
        <taxon>Bacteria</taxon>
        <taxon>Bacillati</taxon>
        <taxon>Actinomycetota</taxon>
        <taxon>Actinomycetes</taxon>
        <taxon>Micrococcales</taxon>
        <taxon>Microbacteriaceae</taxon>
        <taxon>Schumannella</taxon>
    </lineage>
</organism>
<evidence type="ECO:0000313" key="2">
    <source>
        <dbReference type="EMBL" id="NYH00025.1"/>
    </source>
</evidence>
<accession>A0A852YFE9</accession>
<feature type="transmembrane region" description="Helical" evidence="1">
    <location>
        <begin position="51"/>
        <end position="70"/>
    </location>
</feature>
<evidence type="ECO:0000313" key="3">
    <source>
        <dbReference type="Proteomes" id="UP000553888"/>
    </source>
</evidence>
<comment type="caution">
    <text evidence="2">The sequence shown here is derived from an EMBL/GenBank/DDBJ whole genome shotgun (WGS) entry which is preliminary data.</text>
</comment>
<keyword evidence="1" id="KW-0812">Transmembrane</keyword>